<protein>
    <submittedName>
        <fullName evidence="1">Uncharacterized protein</fullName>
    </submittedName>
</protein>
<reference evidence="1" key="1">
    <citation type="submission" date="2007-07" db="EMBL/GenBank/DDBJ databases">
        <title>PCAP assembly of the Caenorhabditis remanei genome.</title>
        <authorList>
            <consortium name="The Caenorhabditis remanei Sequencing Consortium"/>
            <person name="Wilson R.K."/>
        </authorList>
    </citation>
    <scope>NUCLEOTIDE SEQUENCE [LARGE SCALE GENOMIC DNA]</scope>
    <source>
        <strain evidence="1">PB4641</strain>
    </source>
</reference>
<organism evidence="2">
    <name type="scientific">Caenorhabditis remanei</name>
    <name type="common">Caenorhabditis vulgaris</name>
    <dbReference type="NCBI Taxonomy" id="31234"/>
    <lineage>
        <taxon>Eukaryota</taxon>
        <taxon>Metazoa</taxon>
        <taxon>Ecdysozoa</taxon>
        <taxon>Nematoda</taxon>
        <taxon>Chromadorea</taxon>
        <taxon>Rhabditida</taxon>
        <taxon>Rhabditina</taxon>
        <taxon>Rhabditomorpha</taxon>
        <taxon>Rhabditoidea</taxon>
        <taxon>Rhabditidae</taxon>
        <taxon>Peloderinae</taxon>
        <taxon>Caenorhabditis</taxon>
    </lineage>
</organism>
<dbReference type="AlphaFoldDB" id="E3N430"/>
<dbReference type="HOGENOM" id="CLU_2981085_0_0_1"/>
<evidence type="ECO:0000313" key="2">
    <source>
        <dbReference type="Proteomes" id="UP000008281"/>
    </source>
</evidence>
<keyword evidence="2" id="KW-1185">Reference proteome</keyword>
<evidence type="ECO:0000313" key="1">
    <source>
        <dbReference type="EMBL" id="EFO85324.1"/>
    </source>
</evidence>
<proteinExistence type="predicted"/>
<name>E3N430_CAERE</name>
<gene>
    <name evidence="1" type="ORF">CRE_24128</name>
</gene>
<dbReference type="InParanoid" id="E3N430"/>
<dbReference type="Proteomes" id="UP000008281">
    <property type="component" value="Unassembled WGS sequence"/>
</dbReference>
<sequence length="58" mass="6942">MTPYTPDQCRHLVRLVLNTGVTNFKKNVPLPVFRRPEFRERFPERTPEMYAKMTFVGE</sequence>
<dbReference type="EMBL" id="DS268523">
    <property type="protein sequence ID" value="EFO85324.1"/>
    <property type="molecule type" value="Genomic_DNA"/>
</dbReference>
<accession>E3N430</accession>